<dbReference type="PANTHER" id="PTHR11365:SF23">
    <property type="entry name" value="HYPOTHETICAL 5-OXOPROLINASE (EUROFUNG)-RELATED"/>
    <property type="match status" value="1"/>
</dbReference>
<dbReference type="OrthoDB" id="9768323at2"/>
<comment type="caution">
    <text evidence="3">The sequence shown here is derived from an EMBL/GenBank/DDBJ whole genome shotgun (WGS) entry which is preliminary data.</text>
</comment>
<dbReference type="Pfam" id="PF01968">
    <property type="entry name" value="Hydantoinase_A"/>
    <property type="match status" value="1"/>
</dbReference>
<dbReference type="InterPro" id="IPR002821">
    <property type="entry name" value="Hydantoinase_A"/>
</dbReference>
<dbReference type="RefSeq" id="WP_133734414.1">
    <property type="nucleotide sequence ID" value="NZ_SOAX01000001.1"/>
</dbReference>
<evidence type="ECO:0000259" key="2">
    <source>
        <dbReference type="Pfam" id="PF05378"/>
    </source>
</evidence>
<reference evidence="3 4" key="1">
    <citation type="submission" date="2019-03" db="EMBL/GenBank/DDBJ databases">
        <title>Genomic Encyclopedia of Type Strains, Phase IV (KMG-IV): sequencing the most valuable type-strain genomes for metagenomic binning, comparative biology and taxonomic classification.</title>
        <authorList>
            <person name="Goeker M."/>
        </authorList>
    </citation>
    <scope>NUCLEOTIDE SEQUENCE [LARGE SCALE GENOMIC DNA]</scope>
    <source>
        <strain evidence="3 4">DSM 15505</strain>
    </source>
</reference>
<protein>
    <submittedName>
        <fullName evidence="3">N-methylhydantoinase A</fullName>
    </submittedName>
</protein>
<dbReference type="Pfam" id="PF05378">
    <property type="entry name" value="Hydant_A_N"/>
    <property type="match status" value="1"/>
</dbReference>
<evidence type="ECO:0000259" key="1">
    <source>
        <dbReference type="Pfam" id="PF01968"/>
    </source>
</evidence>
<dbReference type="InterPro" id="IPR045079">
    <property type="entry name" value="Oxoprolinase-like"/>
</dbReference>
<organism evidence="3 4">
    <name type="scientific">Halospina denitrificans</name>
    <dbReference type="NCBI Taxonomy" id="332522"/>
    <lineage>
        <taxon>Bacteria</taxon>
        <taxon>Pseudomonadati</taxon>
        <taxon>Pseudomonadota</taxon>
        <taxon>Gammaproteobacteria</taxon>
        <taxon>Halospina</taxon>
    </lineage>
</organism>
<dbReference type="Proteomes" id="UP000295830">
    <property type="component" value="Unassembled WGS sequence"/>
</dbReference>
<name>A0A4R7K1S9_9GAMM</name>
<evidence type="ECO:0000313" key="3">
    <source>
        <dbReference type="EMBL" id="TDT43977.1"/>
    </source>
</evidence>
<dbReference type="GO" id="GO:0006749">
    <property type="term" value="P:glutathione metabolic process"/>
    <property type="evidence" value="ECO:0007669"/>
    <property type="project" value="TreeGrafter"/>
</dbReference>
<keyword evidence="4" id="KW-1185">Reference proteome</keyword>
<evidence type="ECO:0000313" key="4">
    <source>
        <dbReference type="Proteomes" id="UP000295830"/>
    </source>
</evidence>
<gene>
    <name evidence="3" type="ORF">DES49_0076</name>
</gene>
<feature type="domain" description="Hydantoinase/oxoprolinase N-terminal" evidence="2">
    <location>
        <begin position="9"/>
        <end position="180"/>
    </location>
</feature>
<dbReference type="EMBL" id="SOAX01000001">
    <property type="protein sequence ID" value="TDT43977.1"/>
    <property type="molecule type" value="Genomic_DNA"/>
</dbReference>
<dbReference type="InterPro" id="IPR008040">
    <property type="entry name" value="Hydant_A_N"/>
</dbReference>
<sequence>MTAAVNAWLGVDTGGTFTDFVYYDGGDLRIHKVLSTPDDPARAILQGLEEMGLAEAATQGRLAVVHGSTVATNAALERKGVPTAYVTNTGLEDVLTLGRQNRRELYNLMPEVEAPPVPAELCFGVGFRTGADGQRLCSPDDAELQALVEKIRDSGVSAVAINLLFSFLDPEAEDRLAAMMPEDCFVSRSSRVLPESGEYERGIATWLNAWLGPRVQQYLGRLGDALGSAPVTMMQSSGGTIALEQAGEHAVNLLLSGPAGGLAAARYLGESLGEEALLTFDMGGTSTDVAMVREQVQLTTEGSIGPWPVAVPMVDMHTIGAGGGSLARMDAGGVLQVGPESAGADPGPACYGRGGTEPTVTDANRVLGRLPDAAALGGGLTLDRQAALTAFQPLAEAMGISREEAAEGVIRVANEHMARALRTISIQRGDDPRGYRLCCFGGAGGLHVCALAEALGMERALVPLHGGVLSALGMLVAPRERHLSRTLLLDVDDQTAARAEPALEALEQEGREALEAEGVQGSAIEATWSADLRYQGQSFTLNLPWEAGANLAERFARQHEHQYGHRLSAGVELVSVRIAVRAPAGEWQLPLWSAEKGVTDSEARVVGEPEPVPVRPREGLAAGETLKGPMLITEAVSTTWLARGWQAEVHQEGHLLLTRQPTS</sequence>
<dbReference type="GO" id="GO:0017168">
    <property type="term" value="F:5-oxoprolinase (ATP-hydrolyzing) activity"/>
    <property type="evidence" value="ECO:0007669"/>
    <property type="project" value="TreeGrafter"/>
</dbReference>
<dbReference type="AlphaFoldDB" id="A0A4R7K1S9"/>
<dbReference type="PANTHER" id="PTHR11365">
    <property type="entry name" value="5-OXOPROLINASE RELATED"/>
    <property type="match status" value="1"/>
</dbReference>
<accession>A0A4R7K1S9</accession>
<dbReference type="GO" id="GO:0005829">
    <property type="term" value="C:cytosol"/>
    <property type="evidence" value="ECO:0007669"/>
    <property type="project" value="TreeGrafter"/>
</dbReference>
<proteinExistence type="predicted"/>
<feature type="domain" description="Hydantoinase A/oxoprolinase" evidence="1">
    <location>
        <begin position="201"/>
        <end position="477"/>
    </location>
</feature>